<reference evidence="2 3" key="1">
    <citation type="submission" date="2016-07" db="EMBL/GenBank/DDBJ databases">
        <title>Pervasive Adenine N6-methylation of Active Genes in Fungi.</title>
        <authorList>
            <consortium name="DOE Joint Genome Institute"/>
            <person name="Mondo S.J."/>
            <person name="Dannebaum R.O."/>
            <person name="Kuo R.C."/>
            <person name="Labutti K."/>
            <person name="Haridas S."/>
            <person name="Kuo A."/>
            <person name="Salamov A."/>
            <person name="Ahrendt S.R."/>
            <person name="Lipzen A."/>
            <person name="Sullivan W."/>
            <person name="Andreopoulos W.B."/>
            <person name="Clum A."/>
            <person name="Lindquist E."/>
            <person name="Daum C."/>
            <person name="Ramamoorthy G.K."/>
            <person name="Gryganskyi A."/>
            <person name="Culley D."/>
            <person name="Magnuson J.K."/>
            <person name="James T.Y."/>
            <person name="O'Malley M.A."/>
            <person name="Stajich J.E."/>
            <person name="Spatafora J.W."/>
            <person name="Visel A."/>
            <person name="Grigoriev I.V."/>
        </authorList>
    </citation>
    <scope>NUCLEOTIDE SEQUENCE [LARGE SCALE GENOMIC DNA]</scope>
    <source>
        <strain evidence="2 3">CBS 115471</strain>
    </source>
</reference>
<keyword evidence="3" id="KW-1185">Reference proteome</keyword>
<feature type="region of interest" description="Disordered" evidence="1">
    <location>
        <begin position="100"/>
        <end position="125"/>
    </location>
</feature>
<sequence>MVDDSAAVGSHLAIRNVTRGAPHPRGSRNETNVASGIGFQAENGLGVIHGFGSVVRSIVFCGPHMWEKEEKVGVAAEPLAAGAVRITCRRLQALCSPKACQGPPAHDSGNAHPEGSGLMPTSGSRGTTKVALLTSISPSTPSSQMEYHYGDYRDARCTRLYSQPHRPCLAHLHTSCNPLQ</sequence>
<evidence type="ECO:0000256" key="1">
    <source>
        <dbReference type="SAM" id="MobiDB-lite"/>
    </source>
</evidence>
<gene>
    <name evidence="2" type="ORF">BCR34DRAFT_586726</name>
</gene>
<dbReference type="EMBL" id="MCFA01000044">
    <property type="protein sequence ID" value="ORY13208.1"/>
    <property type="molecule type" value="Genomic_DNA"/>
</dbReference>
<evidence type="ECO:0000313" key="3">
    <source>
        <dbReference type="Proteomes" id="UP000193144"/>
    </source>
</evidence>
<organism evidence="2 3">
    <name type="scientific">Clohesyomyces aquaticus</name>
    <dbReference type="NCBI Taxonomy" id="1231657"/>
    <lineage>
        <taxon>Eukaryota</taxon>
        <taxon>Fungi</taxon>
        <taxon>Dikarya</taxon>
        <taxon>Ascomycota</taxon>
        <taxon>Pezizomycotina</taxon>
        <taxon>Dothideomycetes</taxon>
        <taxon>Pleosporomycetidae</taxon>
        <taxon>Pleosporales</taxon>
        <taxon>Lindgomycetaceae</taxon>
        <taxon>Clohesyomyces</taxon>
    </lineage>
</organism>
<evidence type="ECO:0000313" key="2">
    <source>
        <dbReference type="EMBL" id="ORY13208.1"/>
    </source>
</evidence>
<dbReference type="Proteomes" id="UP000193144">
    <property type="component" value="Unassembled WGS sequence"/>
</dbReference>
<feature type="region of interest" description="Disordered" evidence="1">
    <location>
        <begin position="1"/>
        <end position="32"/>
    </location>
</feature>
<accession>A0A1Y1ZSL6</accession>
<dbReference type="AlphaFoldDB" id="A0A1Y1ZSL6"/>
<comment type="caution">
    <text evidence="2">The sequence shown here is derived from an EMBL/GenBank/DDBJ whole genome shotgun (WGS) entry which is preliminary data.</text>
</comment>
<proteinExistence type="predicted"/>
<name>A0A1Y1ZSL6_9PLEO</name>
<protein>
    <submittedName>
        <fullName evidence="2">Uncharacterized protein</fullName>
    </submittedName>
</protein>